<dbReference type="InterPro" id="IPR011613">
    <property type="entry name" value="GH15-like"/>
</dbReference>
<dbReference type="Gene3D" id="1.50.10.10">
    <property type="match status" value="1"/>
</dbReference>
<dbReference type="RefSeq" id="WP_152941890.1">
    <property type="nucleotide sequence ID" value="NZ_CP045482.1"/>
</dbReference>
<evidence type="ECO:0000313" key="5">
    <source>
        <dbReference type="Proteomes" id="UP000474054"/>
    </source>
</evidence>
<dbReference type="PANTHER" id="PTHR31616">
    <property type="entry name" value="TREHALASE"/>
    <property type="match status" value="1"/>
</dbReference>
<dbReference type="Proteomes" id="UP000426328">
    <property type="component" value="Chromosome"/>
</dbReference>
<sequence length="621" mass="71822">MRYASIGNGRLLVNLDEFGRIVDFYFPYIGMENQTAGTPIRYSFWVDNKAILDTDLITSLSYLDDSNIIQIESKKDWLSISSFAFIDPDSPTYYLIMKILNNSGENKRIKIFFTHDFNIYSNPFGDTAFFDPYTSSIIHYKSKRYIGIKLLSAGTFDVEYNTTKGNPLDDIYDGKLDQNPIAHGNVQSSIGMEIKVNSSSSSKIYYVITAERNLDDLRKKLTKLNTAEIESDFVSTYMFWKSWVNKGSKERNSLNKLYNVSLFVIKNHMDINGSFIASSDFSFVNLYGDSYQYCWPRDCAYAAYALDISGYGELAVRHFNFIKDLVSPEGFLYHKYNPNKTLASSWHPWIYRGKGIYPIQEDETALEIWAIGSHYERYKDLDELSEIYKKFVKPGLHFIMDFMEDGLPKYSFDLWEERYGIHIYTVATVYGALTKGSILAEGMGDETLAEDSMEVAKTLKDEVKKRMVYNGRFVRRIDENGNKDLTIDASMYAPYFFGMFDPADEVVQNTMELIAQKLNVSNGIIRYENDYYQRRKQLPNPWIITTLWLAEYYIDTGKISEAEKLINWVINRATKSGLLPEQVDPETFESVSVIPLVWSHAEYIIALNKYESIKKKEYDKP</sequence>
<reference evidence="3 4" key="2">
    <citation type="submission" date="2019-10" db="EMBL/GenBank/DDBJ databases">
        <title>Genome Sequences from Six Type Strain Members of the Archaeal Family Sulfolobaceae: Acidianus ambivalens, Acidianus infernus, Metallosphaera prunae, Stygiolobus azoricus, Sulfolobus metallicus, and Sulfurisphaera ohwakuensis.</title>
        <authorList>
            <person name="Counts J.A."/>
            <person name="Kelly R.M."/>
        </authorList>
    </citation>
    <scope>NUCLEOTIDE SEQUENCE [LARGE SCALE GENOMIC DNA]</scope>
    <source>
        <strain evidence="3 4">LEI 10</strain>
    </source>
</reference>
<dbReference type="EMBL" id="CP045482">
    <property type="protein sequence ID" value="QGR21661.1"/>
    <property type="molecule type" value="Genomic_DNA"/>
</dbReference>
<evidence type="ECO:0000313" key="4">
    <source>
        <dbReference type="Proteomes" id="UP000426328"/>
    </source>
</evidence>
<protein>
    <submittedName>
        <fullName evidence="3">Glycoside hydrolase family 15 protein</fullName>
    </submittedName>
</protein>
<dbReference type="SUPFAM" id="SSF48208">
    <property type="entry name" value="Six-hairpin glycosidases"/>
    <property type="match status" value="1"/>
</dbReference>
<dbReference type="AlphaFoldDB" id="A0A650CUV5"/>
<feature type="domain" description="GH15-like" evidence="1">
    <location>
        <begin position="272"/>
        <end position="607"/>
    </location>
</feature>
<dbReference type="PANTHER" id="PTHR31616:SF13">
    <property type="entry name" value="GLUCAN 1,4-ALPHA-GLUCOSIDASE"/>
    <property type="match status" value="1"/>
</dbReference>
<dbReference type="GO" id="GO:0005975">
    <property type="term" value="P:carbohydrate metabolic process"/>
    <property type="evidence" value="ECO:0007669"/>
    <property type="project" value="InterPro"/>
</dbReference>
<evidence type="ECO:0000313" key="2">
    <source>
        <dbReference type="EMBL" id="MQL55767.1"/>
    </source>
</evidence>
<dbReference type="GO" id="GO:0004553">
    <property type="term" value="F:hydrolase activity, hydrolyzing O-glycosyl compounds"/>
    <property type="evidence" value="ECO:0007669"/>
    <property type="project" value="TreeGrafter"/>
</dbReference>
<keyword evidence="4" id="KW-1185">Reference proteome</keyword>
<dbReference type="InterPro" id="IPR008928">
    <property type="entry name" value="6-hairpin_glycosidase_sf"/>
</dbReference>
<accession>A0A650CUV5</accession>
<organism evidence="3 4">
    <name type="scientific">Acidianus ambivalens</name>
    <name type="common">Desulfurolobus ambivalens</name>
    <dbReference type="NCBI Taxonomy" id="2283"/>
    <lineage>
        <taxon>Archaea</taxon>
        <taxon>Thermoproteota</taxon>
        <taxon>Thermoprotei</taxon>
        <taxon>Sulfolobales</taxon>
        <taxon>Sulfolobaceae</taxon>
        <taxon>Acidianus</taxon>
    </lineage>
</organism>
<gene>
    <name evidence="3" type="ORF">D1866_06360</name>
    <name evidence="2" type="ORF">GFB69_08465</name>
</gene>
<dbReference type="KEGG" id="aamb:D1866_06360"/>
<dbReference type="GeneID" id="42779344"/>
<name>A0A650CUV5_ACIAM</name>
<proteinExistence type="predicted"/>
<evidence type="ECO:0000259" key="1">
    <source>
        <dbReference type="Pfam" id="PF00723"/>
    </source>
</evidence>
<reference evidence="2 5" key="1">
    <citation type="submission" date="2019-10" db="EMBL/GenBank/DDBJ databases">
        <title>Comparative genomics of sulfur disproportionating microorganisms.</title>
        <authorList>
            <person name="Ward L.M."/>
            <person name="Bertran E."/>
            <person name="Johnston D."/>
        </authorList>
    </citation>
    <scope>NUCLEOTIDE SEQUENCE [LARGE SCALE GENOMIC DNA]</scope>
    <source>
        <strain evidence="2 5">DSM 3772</strain>
    </source>
</reference>
<keyword evidence="3" id="KW-0378">Hydrolase</keyword>
<dbReference type="Pfam" id="PF00723">
    <property type="entry name" value="Glyco_hydro_15"/>
    <property type="match status" value="1"/>
</dbReference>
<dbReference type="EMBL" id="WHYS01000002">
    <property type="protein sequence ID" value="MQL55767.1"/>
    <property type="molecule type" value="Genomic_DNA"/>
</dbReference>
<evidence type="ECO:0000313" key="3">
    <source>
        <dbReference type="EMBL" id="QGR21661.1"/>
    </source>
</evidence>
<dbReference type="Proteomes" id="UP000474054">
    <property type="component" value="Unassembled WGS sequence"/>
</dbReference>
<dbReference type="InterPro" id="IPR012341">
    <property type="entry name" value="6hp_glycosidase-like_sf"/>
</dbReference>